<proteinExistence type="predicted"/>
<feature type="coiled-coil region" evidence="1">
    <location>
        <begin position="12"/>
        <end position="39"/>
    </location>
</feature>
<reference evidence="3 4" key="1">
    <citation type="submission" date="2022-04" db="EMBL/GenBank/DDBJ databases">
        <title>Chromosome-level reference genomes for two strains of Caenorhabditis briggsae: an improved platform for comparative genomics.</title>
        <authorList>
            <person name="Stevens L."/>
            <person name="Andersen E."/>
        </authorList>
    </citation>
    <scope>NUCLEOTIDE SEQUENCE [LARGE SCALE GENOMIC DNA]</scope>
    <source>
        <strain evidence="3">VX34</strain>
        <tissue evidence="3">Whole-organism</tissue>
    </source>
</reference>
<gene>
    <name evidence="3" type="ORF">L5515_015369</name>
</gene>
<dbReference type="Proteomes" id="UP000829354">
    <property type="component" value="Chromosome II"/>
</dbReference>
<feature type="region of interest" description="Disordered" evidence="2">
    <location>
        <begin position="139"/>
        <end position="182"/>
    </location>
</feature>
<evidence type="ECO:0000256" key="2">
    <source>
        <dbReference type="SAM" id="MobiDB-lite"/>
    </source>
</evidence>
<dbReference type="AlphaFoldDB" id="A0AAE9J9W9"/>
<accession>A0AAE9J9W9</accession>
<keyword evidence="4" id="KW-1185">Reference proteome</keyword>
<keyword evidence="1" id="KW-0175">Coiled coil</keyword>
<organism evidence="3 4">
    <name type="scientific">Caenorhabditis briggsae</name>
    <dbReference type="NCBI Taxonomy" id="6238"/>
    <lineage>
        <taxon>Eukaryota</taxon>
        <taxon>Metazoa</taxon>
        <taxon>Ecdysozoa</taxon>
        <taxon>Nematoda</taxon>
        <taxon>Chromadorea</taxon>
        <taxon>Rhabditida</taxon>
        <taxon>Rhabditina</taxon>
        <taxon>Rhabditomorpha</taxon>
        <taxon>Rhabditoidea</taxon>
        <taxon>Rhabditidae</taxon>
        <taxon>Peloderinae</taxon>
        <taxon>Caenorhabditis</taxon>
    </lineage>
</organism>
<name>A0AAE9J9W9_CAEBR</name>
<evidence type="ECO:0000313" key="3">
    <source>
        <dbReference type="EMBL" id="UMM19971.1"/>
    </source>
</evidence>
<protein>
    <submittedName>
        <fullName evidence="3">Uncharacterized protein</fullName>
    </submittedName>
</protein>
<evidence type="ECO:0000256" key="1">
    <source>
        <dbReference type="SAM" id="Coils"/>
    </source>
</evidence>
<evidence type="ECO:0000313" key="4">
    <source>
        <dbReference type="Proteomes" id="UP000829354"/>
    </source>
</evidence>
<sequence length="182" mass="20930">MNQRNVGEDAQELRLRDRIVQLRQSIRTLELERQRIIEDVRGAEPQDVEVLDKVRGVMEHTLELERVDLNNLERNHRATYPNLLDNRFPRLLRQLLRPPNAVRPPGRLIPGYQEGPAPRFDVWAPRFIPELREGPRPVVAAPEAPVVGDQGRVVGPEGPREVQPEEDPEDWIEVVGSPHPQN</sequence>
<dbReference type="EMBL" id="CP092621">
    <property type="protein sequence ID" value="UMM19971.1"/>
    <property type="molecule type" value="Genomic_DNA"/>
</dbReference>